<dbReference type="GeneID" id="37260630"/>
<evidence type="ECO:0000256" key="4">
    <source>
        <dbReference type="ARBA" id="ARBA00022786"/>
    </source>
</evidence>
<comment type="pathway">
    <text evidence="1">Protein modification; protein ubiquitination.</text>
</comment>
<keyword evidence="9" id="KW-1185">Reference proteome</keyword>
<feature type="compositionally biased region" description="Low complexity" evidence="7">
    <location>
        <begin position="492"/>
        <end position="506"/>
    </location>
</feature>
<dbReference type="GO" id="GO:0008270">
    <property type="term" value="F:zinc ion binding"/>
    <property type="evidence" value="ECO:0007669"/>
    <property type="project" value="UniProtKB-KW"/>
</dbReference>
<sequence length="512" mass="58825">MEDTENDRQCDRDHCLREVTAVFPDICPQYLETVAAPLNFSPQYTINYILDLPESGRTFEKREKPKKTVGNMKRDDNEQNDDLEEKLCKDRRLYTSDDREQPALENQPEARKMIAGDFPLVTMKIVREFLSDHKYSLYFAYLALDKTIRQQPDQPLSWIPKKKASLLASEYDGKNIEDTIKATGVQQDIELMEELRAARLARRQADLNRQKEIEALEAEKEKFEEAQAKGETKDCECCFNEIPRNRLVHCDGEKAHSFCISYARRNAENQAGLSKYKLKCLSTEGCSAGFSLRERKKFLVESLAYALDVIEQDENLRLAELPGLARCPFCPYAEEYPSVAKNKEFVCRKPGCMITSCRLCNLKTHIPKTCKGAVVAKGLDARRQVEEAMSKALIRNCNKLLHMFPTCDYDHFDDQKRGGSVGNCLLFDNCEKRHREEVEEAEKNAKQKVLQDNPVLELKILDFTISSEIEKGDSLRIMNPAATAQQMHQAYPMHQAQQMQQAQAQPIDRRQV</sequence>
<organism evidence="8 9">
    <name type="scientific">Fusarium venenatum</name>
    <dbReference type="NCBI Taxonomy" id="56646"/>
    <lineage>
        <taxon>Eukaryota</taxon>
        <taxon>Fungi</taxon>
        <taxon>Dikarya</taxon>
        <taxon>Ascomycota</taxon>
        <taxon>Pezizomycotina</taxon>
        <taxon>Sordariomycetes</taxon>
        <taxon>Hypocreomycetidae</taxon>
        <taxon>Hypocreales</taxon>
        <taxon>Nectriaceae</taxon>
        <taxon>Fusarium</taxon>
    </lineage>
</organism>
<keyword evidence="2" id="KW-0479">Metal-binding</keyword>
<evidence type="ECO:0000256" key="2">
    <source>
        <dbReference type="ARBA" id="ARBA00022723"/>
    </source>
</evidence>
<name>A0A2L2TD59_9HYPO</name>
<dbReference type="InterPro" id="IPR051628">
    <property type="entry name" value="LUBAC_E3_Ligases"/>
</dbReference>
<evidence type="ECO:0008006" key="10">
    <source>
        <dbReference type="Google" id="ProtNLM"/>
    </source>
</evidence>
<accession>A0A2L2TD59</accession>
<feature type="coiled-coil region" evidence="6">
    <location>
        <begin position="206"/>
        <end position="233"/>
    </location>
</feature>
<dbReference type="PANTHER" id="PTHR22770">
    <property type="entry name" value="UBIQUITIN CONJUGATING ENZYME 7 INTERACTING PROTEIN-RELATED"/>
    <property type="match status" value="1"/>
</dbReference>
<keyword evidence="5" id="KW-0862">Zinc</keyword>
<dbReference type="AlphaFoldDB" id="A0A2L2TD59"/>
<dbReference type="CDD" id="cd20339">
    <property type="entry name" value="BRcat_RBR_RNF216"/>
    <property type="match status" value="1"/>
</dbReference>
<dbReference type="STRING" id="56646.A0A2L2TD59"/>
<dbReference type="RefSeq" id="XP_025592629.1">
    <property type="nucleotide sequence ID" value="XM_025737804.2"/>
</dbReference>
<proteinExistence type="predicted"/>
<evidence type="ECO:0000256" key="1">
    <source>
        <dbReference type="ARBA" id="ARBA00004906"/>
    </source>
</evidence>
<feature type="region of interest" description="Disordered" evidence="7">
    <location>
        <begin position="492"/>
        <end position="512"/>
    </location>
</feature>
<reference evidence="9" key="1">
    <citation type="submission" date="2014-10" db="EMBL/GenBank/DDBJ databases">
        <authorList>
            <person name="King R."/>
        </authorList>
    </citation>
    <scope>NUCLEOTIDE SEQUENCE [LARGE SCALE GENOMIC DNA]</scope>
    <source>
        <strain evidence="9">A3/5</strain>
    </source>
</reference>
<evidence type="ECO:0000313" key="9">
    <source>
        <dbReference type="Proteomes" id="UP000245910"/>
    </source>
</evidence>
<evidence type="ECO:0000256" key="3">
    <source>
        <dbReference type="ARBA" id="ARBA00022771"/>
    </source>
</evidence>
<keyword evidence="6" id="KW-0175">Coiled coil</keyword>
<feature type="region of interest" description="Disordered" evidence="7">
    <location>
        <begin position="59"/>
        <end position="83"/>
    </location>
</feature>
<dbReference type="KEGG" id="fvn:FVRRES_08991"/>
<keyword evidence="4" id="KW-0833">Ubl conjugation pathway</keyword>
<protein>
    <recommendedName>
        <fullName evidence="10">RING-type domain-containing protein</fullName>
    </recommendedName>
</protein>
<evidence type="ECO:0000256" key="7">
    <source>
        <dbReference type="SAM" id="MobiDB-lite"/>
    </source>
</evidence>
<evidence type="ECO:0000256" key="5">
    <source>
        <dbReference type="ARBA" id="ARBA00022833"/>
    </source>
</evidence>
<dbReference type="Proteomes" id="UP000245910">
    <property type="component" value="Chromosome III"/>
</dbReference>
<keyword evidence="3" id="KW-0863">Zinc-finger</keyword>
<dbReference type="PANTHER" id="PTHR22770:SF47">
    <property type="entry name" value="E3 UBIQUITIN-PROTEIN LIGASE RNF216"/>
    <property type="match status" value="1"/>
</dbReference>
<dbReference type="InterPro" id="IPR047545">
    <property type="entry name" value="BRcat_RBR_RNF216"/>
</dbReference>
<evidence type="ECO:0000313" key="8">
    <source>
        <dbReference type="EMBL" id="CEI68914.1"/>
    </source>
</evidence>
<evidence type="ECO:0000256" key="6">
    <source>
        <dbReference type="SAM" id="Coils"/>
    </source>
</evidence>
<dbReference type="EMBL" id="LN649231">
    <property type="protein sequence ID" value="CEI68914.1"/>
    <property type="molecule type" value="Genomic_DNA"/>
</dbReference>